<comment type="catalytic activity">
    <reaction evidence="1 9">
        <text>Cleavage of peptide bonds with very broad specificity.</text>
        <dbReference type="EC" id="3.4.25.1"/>
    </reaction>
</comment>
<reference evidence="11 12" key="1">
    <citation type="journal article" name="Nat. Commun.">
        <title>Undinarchaeota illuminate DPANN phylogeny and the impact of gene transfer on archaeal evolution.</title>
        <authorList>
            <person name="Dombrowski N."/>
            <person name="Williams T.A."/>
            <person name="Sun J."/>
            <person name="Woodcroft B.J."/>
            <person name="Lee J.H."/>
            <person name="Minh B.Q."/>
            <person name="Rinke C."/>
            <person name="Spang A."/>
        </authorList>
    </citation>
    <scope>NUCLEOTIDE SEQUENCE [LARGE SCALE GENOMIC DNA]</scope>
    <source>
        <strain evidence="11">MAG_bin17</strain>
    </source>
</reference>
<comment type="activity regulation">
    <text evidence="9">The formation of the proteasomal ATPase PAN-20S proteasome complex, via the docking of the C-termini of PAN into the intersubunit pockets in the alpha-rings, triggers opening of the gate for substrate entry. Interconversion between the open-gate and close-gate conformations leads to a dynamic regulation of the 20S proteasome proteolysis activity.</text>
</comment>
<evidence type="ECO:0000256" key="10">
    <source>
        <dbReference type="PIRSR" id="PIRSR600243-1"/>
    </source>
</evidence>
<dbReference type="SUPFAM" id="SSF56235">
    <property type="entry name" value="N-terminal nucleophile aminohydrolases (Ntn hydrolases)"/>
    <property type="match status" value="1"/>
</dbReference>
<dbReference type="PANTHER" id="PTHR32194:SF0">
    <property type="entry name" value="ATP-DEPENDENT PROTEASE SUBUNIT HSLV"/>
    <property type="match status" value="1"/>
</dbReference>
<evidence type="ECO:0000256" key="9">
    <source>
        <dbReference type="HAMAP-Rule" id="MF_02113"/>
    </source>
</evidence>
<keyword evidence="12" id="KW-1185">Reference proteome</keyword>
<evidence type="ECO:0000256" key="5">
    <source>
        <dbReference type="ARBA" id="ARBA00022801"/>
    </source>
</evidence>
<gene>
    <name evidence="9 11" type="primary">psmB</name>
    <name evidence="11" type="ORF">H1011_00775</name>
</gene>
<feature type="active site" description="Nucleophile" evidence="9 10">
    <location>
        <position position="8"/>
    </location>
</feature>
<dbReference type="InterPro" id="IPR016050">
    <property type="entry name" value="Proteasome_bsu_CS"/>
</dbReference>
<evidence type="ECO:0000256" key="7">
    <source>
        <dbReference type="ARBA" id="ARBA00022942"/>
    </source>
</evidence>
<keyword evidence="8 9" id="KW-0865">Zymogen</keyword>
<dbReference type="InterPro" id="IPR029055">
    <property type="entry name" value="Ntn_hydrolases_N"/>
</dbReference>
<comment type="subcellular location">
    <subcellularLocation>
        <location evidence="9">Cytoplasm</location>
    </subcellularLocation>
</comment>
<dbReference type="PANTHER" id="PTHR32194">
    <property type="entry name" value="METALLOPROTEASE TLDD"/>
    <property type="match status" value="1"/>
</dbReference>
<evidence type="ECO:0000256" key="8">
    <source>
        <dbReference type="ARBA" id="ARBA00023145"/>
    </source>
</evidence>
<keyword evidence="4 9" id="KW-0888">Threonine protease</keyword>
<dbReference type="InterPro" id="IPR000243">
    <property type="entry name" value="Pept_T1A_subB"/>
</dbReference>
<evidence type="ECO:0000256" key="2">
    <source>
        <dbReference type="ARBA" id="ARBA00022490"/>
    </source>
</evidence>
<keyword evidence="3 9" id="KW-0645">Protease</keyword>
<feature type="chain" id="PRO_5033192934" description="Proteasome subunit beta" evidence="9">
    <location>
        <begin position="8"/>
        <end position="205"/>
    </location>
</feature>
<name>A0A832V067_9ARCH</name>
<dbReference type="AlphaFoldDB" id="A0A832V067"/>
<dbReference type="HAMAP" id="MF_02113_A">
    <property type="entry name" value="Proteasome_B_A"/>
    <property type="match status" value="1"/>
</dbReference>
<dbReference type="Pfam" id="PF00227">
    <property type="entry name" value="Proteasome"/>
    <property type="match status" value="1"/>
</dbReference>
<evidence type="ECO:0000256" key="1">
    <source>
        <dbReference type="ARBA" id="ARBA00001198"/>
    </source>
</evidence>
<keyword evidence="5 9" id="KW-0378">Hydrolase</keyword>
<dbReference type="GO" id="GO:0019774">
    <property type="term" value="C:proteasome core complex, beta-subunit complex"/>
    <property type="evidence" value="ECO:0007669"/>
    <property type="project" value="UniProtKB-UniRule"/>
</dbReference>
<dbReference type="InterPro" id="IPR023333">
    <property type="entry name" value="Proteasome_suB-type"/>
</dbReference>
<dbReference type="NCBIfam" id="TIGR03634">
    <property type="entry name" value="arc_protsome_B"/>
    <property type="match status" value="1"/>
</dbReference>
<dbReference type="InterPro" id="IPR019983">
    <property type="entry name" value="Pept_T1A_Psome_bsu_arc"/>
</dbReference>
<comment type="subunit">
    <text evidence="9">The 20S proteasome core is composed of 14 alpha and 14 beta subunits that assemble into four stacked heptameric rings, resulting in a barrel-shaped structure. The two inner rings, each composed of seven catalytic beta subunits, are sandwiched by two outer rings, each composed of seven alpha subunits. The catalytic chamber with the active sites is on the inside of the barrel. Has a gated structure, the ends of the cylinder being occluded by the N-termini of the alpha-subunits. Is capped at one or both ends by the proteasome regulatory ATPase, PAN.</text>
</comment>
<dbReference type="PROSITE" id="PS00854">
    <property type="entry name" value="PROTEASOME_BETA_1"/>
    <property type="match status" value="1"/>
</dbReference>
<protein>
    <recommendedName>
        <fullName evidence="9">Proteasome subunit beta</fullName>
        <ecNumber evidence="9">3.4.25.1</ecNumber>
    </recommendedName>
    <alternativeName>
        <fullName evidence="9">20S proteasome beta subunit</fullName>
    </alternativeName>
    <alternativeName>
        <fullName evidence="9">Proteasome core protein PsmB</fullName>
    </alternativeName>
</protein>
<dbReference type="Gene3D" id="3.60.20.10">
    <property type="entry name" value="Glutamine Phosphoribosylpyrophosphate, subunit 1, domain 1"/>
    <property type="match status" value="1"/>
</dbReference>
<evidence type="ECO:0000313" key="12">
    <source>
        <dbReference type="Proteomes" id="UP000604391"/>
    </source>
</evidence>
<evidence type="ECO:0000256" key="4">
    <source>
        <dbReference type="ARBA" id="ARBA00022698"/>
    </source>
</evidence>
<dbReference type="PROSITE" id="PS51476">
    <property type="entry name" value="PROTEASOME_BETA_2"/>
    <property type="match status" value="1"/>
</dbReference>
<dbReference type="GO" id="GO:0004298">
    <property type="term" value="F:threonine-type endopeptidase activity"/>
    <property type="evidence" value="ECO:0007669"/>
    <property type="project" value="UniProtKB-UniRule"/>
</dbReference>
<evidence type="ECO:0000256" key="3">
    <source>
        <dbReference type="ARBA" id="ARBA00022670"/>
    </source>
</evidence>
<evidence type="ECO:0000256" key="6">
    <source>
        <dbReference type="ARBA" id="ARBA00022813"/>
    </source>
</evidence>
<dbReference type="GO" id="GO:0005737">
    <property type="term" value="C:cytoplasm"/>
    <property type="evidence" value="ECO:0007669"/>
    <property type="project" value="UniProtKB-SubCell"/>
</dbReference>
<dbReference type="GO" id="GO:0010498">
    <property type="term" value="P:proteasomal protein catabolic process"/>
    <property type="evidence" value="ECO:0007669"/>
    <property type="project" value="UniProtKB-UniRule"/>
</dbReference>
<comment type="function">
    <text evidence="9">Component of the proteasome core, a large protease complex with broad specificity involved in protein degradation.</text>
</comment>
<keyword evidence="6 9" id="KW-0068">Autocatalytic cleavage</keyword>
<comment type="similarity">
    <text evidence="9">Belongs to the peptidase T1B family.</text>
</comment>
<feature type="propeptide" id="PRO_5033192935" description="Removed in mature form; by autocatalysis" evidence="9">
    <location>
        <begin position="1"/>
        <end position="7"/>
    </location>
</feature>
<keyword evidence="7 9" id="KW-0647">Proteasome</keyword>
<comment type="caution">
    <text evidence="11">The sequence shown here is derived from an EMBL/GenBank/DDBJ whole genome shotgun (WGS) entry which is preliminary data.</text>
</comment>
<dbReference type="PRINTS" id="PR00141">
    <property type="entry name" value="PROTEASOME"/>
</dbReference>
<evidence type="ECO:0000313" key="11">
    <source>
        <dbReference type="EMBL" id="HIJ99342.1"/>
    </source>
</evidence>
<dbReference type="EC" id="3.4.25.1" evidence="9"/>
<proteinExistence type="inferred from homology"/>
<sequence>MQKYLKGTTTLAFICKDGVVVGSDTRSTMGFLISDKKSKKIYNIDDRMALTTAGLVGDNVTLVRIMKAQAALSRLEKKPLTVKGAANLLSNILYSRRGFPFMVQLVLAGYDSEPHVYELDAVGGMSEKSVSATGSGSPTAYGVLESEYSEGMSMEDGIKLATKAVKSAIERDAASGNHIDIVTVTKDGYAEVPQETIKEILKSFE</sequence>
<organism evidence="11 12">
    <name type="scientific">Candidatus Undinarchaeum marinum</name>
    <dbReference type="NCBI Taxonomy" id="2756141"/>
    <lineage>
        <taxon>Archaea</taxon>
        <taxon>Candidatus Undinarchaeota</taxon>
        <taxon>Candidatus Undinarchaeia</taxon>
        <taxon>Candidatus Undinarchaeales</taxon>
        <taxon>Candidatus Undinarchaeaceae</taxon>
        <taxon>Candidatus Undinarchaeum</taxon>
    </lineage>
</organism>
<dbReference type="EMBL" id="DVAD01000004">
    <property type="protein sequence ID" value="HIJ99342.1"/>
    <property type="molecule type" value="Genomic_DNA"/>
</dbReference>
<dbReference type="Proteomes" id="UP000604391">
    <property type="component" value="Unassembled WGS sequence"/>
</dbReference>
<dbReference type="InterPro" id="IPR001353">
    <property type="entry name" value="Proteasome_sua/b"/>
</dbReference>
<keyword evidence="2 9" id="KW-0963">Cytoplasm</keyword>
<accession>A0A832V067</accession>